<keyword evidence="1" id="KW-0677">Repeat</keyword>
<reference evidence="6 7" key="1">
    <citation type="submission" date="2015-04" db="EMBL/GenBank/DDBJ databases">
        <title>Genome sequence of Ceratocystis platani, a major pathogen of plane trees.</title>
        <authorList>
            <person name="Belbahri L."/>
        </authorList>
    </citation>
    <scope>NUCLEOTIDE SEQUENCE [LARGE SCALE GENOMIC DNA]</scope>
    <source>
        <strain evidence="6 7">CFO</strain>
    </source>
</reference>
<dbReference type="PANTHER" id="PTHR12760">
    <property type="entry name" value="TETRATRICOPEPTIDE REPEAT PROTEIN"/>
    <property type="match status" value="1"/>
</dbReference>
<dbReference type="SUPFAM" id="SSF48452">
    <property type="entry name" value="TPR-like"/>
    <property type="match status" value="1"/>
</dbReference>
<dbReference type="EMBL" id="LBBL01000125">
    <property type="protein sequence ID" value="KKF95006.1"/>
    <property type="molecule type" value="Genomic_DNA"/>
</dbReference>
<name>A0A0F8B1E5_CERFI</name>
<organism evidence="6 7">
    <name type="scientific">Ceratocystis fimbriata f. sp. platani</name>
    <dbReference type="NCBI Taxonomy" id="88771"/>
    <lineage>
        <taxon>Eukaryota</taxon>
        <taxon>Fungi</taxon>
        <taxon>Dikarya</taxon>
        <taxon>Ascomycota</taxon>
        <taxon>Pezizomycotina</taxon>
        <taxon>Sordariomycetes</taxon>
        <taxon>Hypocreomycetidae</taxon>
        <taxon>Microascales</taxon>
        <taxon>Ceratocystidaceae</taxon>
        <taxon>Ceratocystis</taxon>
    </lineage>
</organism>
<protein>
    <recommendedName>
        <fullName evidence="4">ER membrane protein complex subunit 2</fullName>
    </recommendedName>
</protein>
<keyword evidence="2 3" id="KW-0802">TPR repeat</keyword>
<evidence type="ECO:0000313" key="7">
    <source>
        <dbReference type="Proteomes" id="UP000034841"/>
    </source>
</evidence>
<feature type="repeat" description="TPR" evidence="3">
    <location>
        <begin position="163"/>
        <end position="196"/>
    </location>
</feature>
<dbReference type="InterPro" id="IPR055217">
    <property type="entry name" value="TPR_EMC2"/>
</dbReference>
<comment type="subunit">
    <text evidence="4">Component of the ER membrane protein complex (EMC).</text>
</comment>
<keyword evidence="4" id="KW-0472">Membrane</keyword>
<evidence type="ECO:0000256" key="3">
    <source>
        <dbReference type="PROSITE-ProRule" id="PRU00339"/>
    </source>
</evidence>
<evidence type="ECO:0000313" key="6">
    <source>
        <dbReference type="EMBL" id="KKF95006.1"/>
    </source>
</evidence>
<dbReference type="InterPro" id="IPR011990">
    <property type="entry name" value="TPR-like_helical_dom_sf"/>
</dbReference>
<dbReference type="AlphaFoldDB" id="A0A0F8B1E5"/>
<evidence type="ECO:0000256" key="2">
    <source>
        <dbReference type="ARBA" id="ARBA00022803"/>
    </source>
</evidence>
<keyword evidence="4" id="KW-0256">Endoplasmic reticulum</keyword>
<dbReference type="Pfam" id="PF22890">
    <property type="entry name" value="TPR_EMC2"/>
    <property type="match status" value="1"/>
</dbReference>
<evidence type="ECO:0000256" key="1">
    <source>
        <dbReference type="ARBA" id="ARBA00022737"/>
    </source>
</evidence>
<comment type="caution">
    <text evidence="6">The sequence shown here is derived from an EMBL/GenBank/DDBJ whole genome shotgun (WGS) entry which is preliminary data.</text>
</comment>
<dbReference type="OrthoDB" id="124397at2759"/>
<comment type="similarity">
    <text evidence="4">Belongs to the EMC2 family.</text>
</comment>
<comment type="subcellular location">
    <subcellularLocation>
        <location evidence="4">Endoplasmic reticulum membrane</location>
        <topology evidence="4">Peripheral membrane protein</topology>
        <orientation evidence="4">Cytoplasmic side</orientation>
    </subcellularLocation>
</comment>
<dbReference type="SMART" id="SM00028">
    <property type="entry name" value="TPR"/>
    <property type="match status" value="3"/>
</dbReference>
<evidence type="ECO:0000256" key="4">
    <source>
        <dbReference type="RuleBase" id="RU367091"/>
    </source>
</evidence>
<dbReference type="Proteomes" id="UP000034841">
    <property type="component" value="Unassembled WGS sequence"/>
</dbReference>
<sequence length="329" mass="36420">MSPSLIWPQALLSPEETLQLAQQAPKFLASNPQTYSSSPLSALLGATESRETWITYENLLLACLQTGDDESAVQILERLVRRFGDDNERIMALEGLFKEAVAKTPAQLESILNDYVVILESSQGVSLNIPIAKRRIALARSMGRVSDAISYINELLKITPTDAEAWAELADMYLSQGLYGQAIYSFEEVLVLAPNAWNVYARLGEVLFMAATAKGSDETQAPRYIAESVKRFCRSIELCNDYLRGYYGLKTVTDYLIKTPIVTKPNRNEEPMDLPEPKTLGLLNEKATAKLAEIVRHYAAGEKAWAGYKSAEISAAKALLDASSETRVR</sequence>
<dbReference type="Gene3D" id="1.25.40.10">
    <property type="entry name" value="Tetratricopeptide repeat domain"/>
    <property type="match status" value="1"/>
</dbReference>
<gene>
    <name evidence="6" type="primary">oca3</name>
    <name evidence="6" type="ORF">CFO_g2647</name>
</gene>
<proteinExistence type="inferred from homology"/>
<dbReference type="GO" id="GO:0072546">
    <property type="term" value="C:EMC complex"/>
    <property type="evidence" value="ECO:0007669"/>
    <property type="project" value="UniProtKB-UniRule"/>
</dbReference>
<dbReference type="InterPro" id="IPR039856">
    <property type="entry name" value="EMC2-like"/>
</dbReference>
<feature type="domain" description="EMC2 TPR-like" evidence="5">
    <location>
        <begin position="114"/>
        <end position="196"/>
    </location>
</feature>
<keyword evidence="7" id="KW-1185">Reference proteome</keyword>
<comment type="function">
    <text evidence="4">Part of the endoplasmic reticulum membrane protein complex (EMC) that enables the energy-independent insertion into endoplasmic reticulum membranes of newly synthesized membrane proteins.</text>
</comment>
<dbReference type="PROSITE" id="PS50005">
    <property type="entry name" value="TPR"/>
    <property type="match status" value="1"/>
</dbReference>
<accession>A0A0F8B1E5</accession>
<dbReference type="InterPro" id="IPR019734">
    <property type="entry name" value="TPR_rpt"/>
</dbReference>
<evidence type="ECO:0000259" key="5">
    <source>
        <dbReference type="Pfam" id="PF22890"/>
    </source>
</evidence>